<sequence>MPDSIRNLVEYTEVFAEKWLHSQLSHKEIYVIYLPLDSVLILDGRLNQYVKQGGFTGTLVFAPRKQFMSWEDAFVGVFKKYVHHWESWSDLYGDDFSKEEIVHILHTHIFPQYVNPNQMKRINSTEYMENLNKELREEDGVSEEFIQMLQPQLSNLEIISIKDDWDDHAVFGISDSLVFIYLRLISH</sequence>
<organism evidence="1 2">
    <name type="scientific">Brevibacillus formosus</name>
    <dbReference type="NCBI Taxonomy" id="54913"/>
    <lineage>
        <taxon>Bacteria</taxon>
        <taxon>Bacillati</taxon>
        <taxon>Bacillota</taxon>
        <taxon>Bacilli</taxon>
        <taxon>Bacillales</taxon>
        <taxon>Paenibacillaceae</taxon>
        <taxon>Brevibacillus</taxon>
    </lineage>
</organism>
<proteinExistence type="predicted"/>
<gene>
    <name evidence="1" type="ORF">BP422_04765</name>
</gene>
<dbReference type="KEGG" id="bfm:BP422_04765"/>
<dbReference type="EMBL" id="CP018145">
    <property type="protein sequence ID" value="ASJ52925.1"/>
    <property type="molecule type" value="Genomic_DNA"/>
</dbReference>
<reference evidence="1 2" key="1">
    <citation type="submission" date="2016-11" db="EMBL/GenBank/DDBJ databases">
        <authorList>
            <person name="Jaros S."/>
            <person name="Januszkiewicz K."/>
            <person name="Wedrychowicz H."/>
        </authorList>
    </citation>
    <scope>NUCLEOTIDE SEQUENCE [LARGE SCALE GENOMIC DNA]</scope>
    <source>
        <strain evidence="1 2">NF2</strain>
    </source>
</reference>
<accession>A0A220MD39</accession>
<evidence type="ECO:0000313" key="2">
    <source>
        <dbReference type="Proteomes" id="UP000197781"/>
    </source>
</evidence>
<evidence type="ECO:0000313" key="1">
    <source>
        <dbReference type="EMBL" id="ASJ52925.1"/>
    </source>
</evidence>
<dbReference type="RefSeq" id="WP_088906789.1">
    <property type="nucleotide sequence ID" value="NZ_CP018145.1"/>
</dbReference>
<dbReference type="AlphaFoldDB" id="A0A220MD39"/>
<name>A0A220MD39_9BACL</name>
<protein>
    <submittedName>
        <fullName evidence="1">Uncharacterized protein</fullName>
    </submittedName>
</protein>
<dbReference type="Proteomes" id="UP000197781">
    <property type="component" value="Chromosome"/>
</dbReference>